<proteinExistence type="inferred from homology"/>
<dbReference type="RefSeq" id="WP_213528882.1">
    <property type="nucleotide sequence ID" value="NZ_BOVJ01000074.1"/>
</dbReference>
<name>A0ABQ4N6P5_9BACL</name>
<evidence type="ECO:0000256" key="2">
    <source>
        <dbReference type="ARBA" id="ARBA00022598"/>
    </source>
</evidence>
<dbReference type="PANTHER" id="PTHR43201:SF5">
    <property type="entry name" value="MEDIUM-CHAIN ACYL-COA LIGASE ACSF2, MITOCHONDRIAL"/>
    <property type="match status" value="1"/>
</dbReference>
<dbReference type="EMBL" id="BOVJ01000074">
    <property type="protein sequence ID" value="GIQ63894.1"/>
    <property type="molecule type" value="Genomic_DNA"/>
</dbReference>
<keyword evidence="2" id="KW-0436">Ligase</keyword>
<dbReference type="Gene3D" id="3.40.50.12780">
    <property type="entry name" value="N-terminal domain of ligase-like"/>
    <property type="match status" value="1"/>
</dbReference>
<evidence type="ECO:0000256" key="1">
    <source>
        <dbReference type="ARBA" id="ARBA00006432"/>
    </source>
</evidence>
<gene>
    <name evidence="4" type="ORF">PACILC2_24620</name>
</gene>
<dbReference type="SUPFAM" id="SSF56801">
    <property type="entry name" value="Acetyl-CoA synthetase-like"/>
    <property type="match status" value="1"/>
</dbReference>
<dbReference type="PANTHER" id="PTHR43201">
    <property type="entry name" value="ACYL-COA SYNTHETASE"/>
    <property type="match status" value="1"/>
</dbReference>
<sequence>MIHQEFGSSETGTIALNLHEDPDLNIESVGTPLANVRVQVIKDRSQGTETIQVKSEGLSIGYLGEKPFLRDWYTTGDIAEIGENGYIYIKGRINRIINIGGMKVNPLEVEKCLLSHPSIKEVMVKGVPHSDFGEVIEALVVRKNTYLNEEELIKFCRSRIALFKVPQIIRFVNTLPKTGLGKTKYNNSEVIS</sequence>
<dbReference type="InterPro" id="IPR025110">
    <property type="entry name" value="AMP-bd_C"/>
</dbReference>
<protein>
    <recommendedName>
        <fullName evidence="3">AMP-binding enzyme C-terminal domain-containing protein</fullName>
    </recommendedName>
</protein>
<reference evidence="4 5" key="1">
    <citation type="submission" date="2021-04" db="EMBL/GenBank/DDBJ databases">
        <title>Draft genome sequence of Paenibacillus cisolokensis, LC2-13A.</title>
        <authorList>
            <person name="Uke A."/>
            <person name="Chhe C."/>
            <person name="Baramee S."/>
            <person name="Kosugi A."/>
        </authorList>
    </citation>
    <scope>NUCLEOTIDE SEQUENCE [LARGE SCALE GENOMIC DNA]</scope>
    <source>
        <strain evidence="4 5">LC2-13A</strain>
    </source>
</reference>
<dbReference type="InterPro" id="IPR045851">
    <property type="entry name" value="AMP-bd_C_sf"/>
</dbReference>
<dbReference type="CDD" id="cd04433">
    <property type="entry name" value="AFD_class_I"/>
    <property type="match status" value="1"/>
</dbReference>
<accession>A0ABQ4N6P5</accession>
<comment type="caution">
    <text evidence="4">The sequence shown here is derived from an EMBL/GenBank/DDBJ whole genome shotgun (WGS) entry which is preliminary data.</text>
</comment>
<feature type="domain" description="AMP-binding enzyme C-terminal" evidence="3">
    <location>
        <begin position="108"/>
        <end position="182"/>
    </location>
</feature>
<comment type="similarity">
    <text evidence="1">Belongs to the ATP-dependent AMP-binding enzyme family.</text>
</comment>
<dbReference type="InterPro" id="IPR042099">
    <property type="entry name" value="ANL_N_sf"/>
</dbReference>
<evidence type="ECO:0000313" key="4">
    <source>
        <dbReference type="EMBL" id="GIQ63894.1"/>
    </source>
</evidence>
<dbReference type="Gene3D" id="3.30.300.30">
    <property type="match status" value="1"/>
</dbReference>
<evidence type="ECO:0000313" key="5">
    <source>
        <dbReference type="Proteomes" id="UP000680304"/>
    </source>
</evidence>
<keyword evidence="5" id="KW-1185">Reference proteome</keyword>
<dbReference type="Proteomes" id="UP000680304">
    <property type="component" value="Unassembled WGS sequence"/>
</dbReference>
<evidence type="ECO:0000259" key="3">
    <source>
        <dbReference type="Pfam" id="PF13193"/>
    </source>
</evidence>
<organism evidence="4 5">
    <name type="scientific">Paenibacillus cisolokensis</name>
    <dbReference type="NCBI Taxonomy" id="1658519"/>
    <lineage>
        <taxon>Bacteria</taxon>
        <taxon>Bacillati</taxon>
        <taxon>Bacillota</taxon>
        <taxon>Bacilli</taxon>
        <taxon>Bacillales</taxon>
        <taxon>Paenibacillaceae</taxon>
        <taxon>Paenibacillus</taxon>
    </lineage>
</organism>
<dbReference type="Pfam" id="PF13193">
    <property type="entry name" value="AMP-binding_C"/>
    <property type="match status" value="1"/>
</dbReference>